<keyword evidence="2" id="KW-0378">Hydrolase</keyword>
<evidence type="ECO:0000313" key="5">
    <source>
        <dbReference type="EMBL" id="SHL47196.1"/>
    </source>
</evidence>
<gene>
    <name evidence="5" type="ORF">SAMN05443637_13051</name>
</gene>
<reference evidence="5 6" key="1">
    <citation type="submission" date="2016-11" db="EMBL/GenBank/DDBJ databases">
        <authorList>
            <person name="Jaros S."/>
            <person name="Januszkiewicz K."/>
            <person name="Wedrychowicz H."/>
        </authorList>
    </citation>
    <scope>NUCLEOTIDE SEQUENCE [LARGE SCALE GENOMIC DNA]</scope>
    <source>
        <strain evidence="5 6">DSM 43832</strain>
    </source>
</reference>
<dbReference type="STRING" id="1848.SAMN05443637_13051"/>
<evidence type="ECO:0000256" key="3">
    <source>
        <dbReference type="ARBA" id="ARBA00022839"/>
    </source>
</evidence>
<dbReference type="RefSeq" id="WP_234997636.1">
    <property type="nucleotide sequence ID" value="NZ_FRAP01000030.1"/>
</dbReference>
<dbReference type="Proteomes" id="UP000184363">
    <property type="component" value="Unassembled WGS sequence"/>
</dbReference>
<evidence type="ECO:0000256" key="1">
    <source>
        <dbReference type="ARBA" id="ARBA00022722"/>
    </source>
</evidence>
<dbReference type="SUPFAM" id="SSF53098">
    <property type="entry name" value="Ribonuclease H-like"/>
    <property type="match status" value="1"/>
</dbReference>
<dbReference type="GO" id="GO:0005829">
    <property type="term" value="C:cytosol"/>
    <property type="evidence" value="ECO:0007669"/>
    <property type="project" value="TreeGrafter"/>
</dbReference>
<dbReference type="Gene3D" id="3.30.420.10">
    <property type="entry name" value="Ribonuclease H-like superfamily/Ribonuclease H"/>
    <property type="match status" value="1"/>
</dbReference>
<dbReference type="CDD" id="cd06127">
    <property type="entry name" value="DEDDh"/>
    <property type="match status" value="1"/>
</dbReference>
<dbReference type="InterPro" id="IPR012337">
    <property type="entry name" value="RNaseH-like_sf"/>
</dbReference>
<dbReference type="Pfam" id="PF00929">
    <property type="entry name" value="RNase_T"/>
    <property type="match status" value="1"/>
</dbReference>
<evidence type="ECO:0000313" key="6">
    <source>
        <dbReference type="Proteomes" id="UP000184363"/>
    </source>
</evidence>
<dbReference type="EMBL" id="FRAP01000030">
    <property type="protein sequence ID" value="SHL47196.1"/>
    <property type="molecule type" value="Genomic_DNA"/>
</dbReference>
<dbReference type="GO" id="GO:0008408">
    <property type="term" value="F:3'-5' exonuclease activity"/>
    <property type="evidence" value="ECO:0007669"/>
    <property type="project" value="TreeGrafter"/>
</dbReference>
<keyword evidence="3" id="KW-0269">Exonuclease</keyword>
<evidence type="ECO:0000259" key="4">
    <source>
        <dbReference type="SMART" id="SM00479"/>
    </source>
</evidence>
<dbReference type="SMART" id="SM00479">
    <property type="entry name" value="EXOIII"/>
    <property type="match status" value="1"/>
</dbReference>
<sequence length="283" mass="32067">MTATDEQPRLDHDARCASWDSDDPAVCDCRDDDGHTRWYEGPWVAYDTETTGVEVATDRIVTATLIRYTPGQQLAVTEWLADPGVEIPEEATAVHHITTEHARTHGRPAREVIAEIADALERAWTRTVPLIAYNGTFDLDITDNEMRRHLRRPLQVLGPVIDPLILDKHVDRYRRGSRKLVDVARHYRVQLGGDAHDAAADALGAARVMWRIARTYPEIGQMTLQQLHNAQARWYAEQQRSFAQFLRDKIVPGIDDDTERQQVLDRADTIDAHADGWPLRGVA</sequence>
<dbReference type="PANTHER" id="PTHR30231">
    <property type="entry name" value="DNA POLYMERASE III SUBUNIT EPSILON"/>
    <property type="match status" value="1"/>
</dbReference>
<feature type="domain" description="Exonuclease" evidence="4">
    <location>
        <begin position="42"/>
        <end position="218"/>
    </location>
</feature>
<dbReference type="InterPro" id="IPR036397">
    <property type="entry name" value="RNaseH_sf"/>
</dbReference>
<proteinExistence type="predicted"/>
<accession>A0A1M7AX63</accession>
<dbReference type="PANTHER" id="PTHR30231:SF4">
    <property type="entry name" value="PROTEIN NEN2"/>
    <property type="match status" value="1"/>
</dbReference>
<dbReference type="InterPro" id="IPR013520">
    <property type="entry name" value="Ribonucl_H"/>
</dbReference>
<keyword evidence="6" id="KW-1185">Reference proteome</keyword>
<dbReference type="AlphaFoldDB" id="A0A1M7AX63"/>
<name>A0A1M7AX63_PSETH</name>
<dbReference type="GO" id="GO:0003676">
    <property type="term" value="F:nucleic acid binding"/>
    <property type="evidence" value="ECO:0007669"/>
    <property type="project" value="InterPro"/>
</dbReference>
<keyword evidence="1" id="KW-0540">Nuclease</keyword>
<evidence type="ECO:0000256" key="2">
    <source>
        <dbReference type="ARBA" id="ARBA00022801"/>
    </source>
</evidence>
<dbReference type="NCBIfam" id="NF005927">
    <property type="entry name" value="PRK07942.1"/>
    <property type="match status" value="1"/>
</dbReference>
<protein>
    <submittedName>
        <fullName evidence="5">DNA polymerase-3 subunit epsilon</fullName>
    </submittedName>
</protein>
<organism evidence="5 6">
    <name type="scientific">Pseudonocardia thermophila</name>
    <dbReference type="NCBI Taxonomy" id="1848"/>
    <lineage>
        <taxon>Bacteria</taxon>
        <taxon>Bacillati</taxon>
        <taxon>Actinomycetota</taxon>
        <taxon>Actinomycetes</taxon>
        <taxon>Pseudonocardiales</taxon>
        <taxon>Pseudonocardiaceae</taxon>
        <taxon>Pseudonocardia</taxon>
    </lineage>
</organism>